<organism evidence="1 2">
    <name type="scientific">Paenibacillus taihuensis</name>
    <dbReference type="NCBI Taxonomy" id="1156355"/>
    <lineage>
        <taxon>Bacteria</taxon>
        <taxon>Bacillati</taxon>
        <taxon>Bacillota</taxon>
        <taxon>Bacilli</taxon>
        <taxon>Bacillales</taxon>
        <taxon>Paenibacillaceae</taxon>
        <taxon>Paenibacillus</taxon>
    </lineage>
</organism>
<proteinExistence type="predicted"/>
<comment type="caution">
    <text evidence="1">The sequence shown here is derived from an EMBL/GenBank/DDBJ whole genome shotgun (WGS) entry which is preliminary data.</text>
</comment>
<evidence type="ECO:0000313" key="1">
    <source>
        <dbReference type="EMBL" id="REE67609.1"/>
    </source>
</evidence>
<dbReference type="OrthoDB" id="2627117at2"/>
<dbReference type="RefSeq" id="WP_116191882.1">
    <property type="nucleotide sequence ID" value="NZ_QTTN01000042.1"/>
</dbReference>
<protein>
    <submittedName>
        <fullName evidence="1">Uncharacterized protein</fullName>
    </submittedName>
</protein>
<dbReference type="AlphaFoldDB" id="A0A3D9QUD8"/>
<accession>A0A3D9QUD8</accession>
<sequence>MYTKLQYDVDFENAILFAQYIMVVVEAKMAGGGLVERYDNDHVWVNGQQYARAQTSFIQMPSPEMSS</sequence>
<reference evidence="1 2" key="1">
    <citation type="submission" date="2018-08" db="EMBL/GenBank/DDBJ databases">
        <title>Genomic Encyclopedia of Type Strains, Phase III (KMG-III): the genomes of soil and plant-associated and newly described type strains.</title>
        <authorList>
            <person name="Whitman W."/>
        </authorList>
    </citation>
    <scope>NUCLEOTIDE SEQUENCE [LARGE SCALE GENOMIC DNA]</scope>
    <source>
        <strain evidence="1 2">CGMCC 1.10966</strain>
    </source>
</reference>
<name>A0A3D9QUD8_9BACL</name>
<keyword evidence="2" id="KW-1185">Reference proteome</keyword>
<dbReference type="Proteomes" id="UP000256304">
    <property type="component" value="Unassembled WGS sequence"/>
</dbReference>
<evidence type="ECO:0000313" key="2">
    <source>
        <dbReference type="Proteomes" id="UP000256304"/>
    </source>
</evidence>
<gene>
    <name evidence="1" type="ORF">A8990_14236</name>
</gene>
<dbReference type="EMBL" id="QTTN01000042">
    <property type="protein sequence ID" value="REE67609.1"/>
    <property type="molecule type" value="Genomic_DNA"/>
</dbReference>